<dbReference type="Proteomes" id="UP000307173">
    <property type="component" value="Unassembled WGS sequence"/>
</dbReference>
<gene>
    <name evidence="4" type="ORF">CANINC_003214</name>
</gene>
<dbReference type="Pfam" id="PF04969">
    <property type="entry name" value="CS"/>
    <property type="match status" value="1"/>
</dbReference>
<protein>
    <recommendedName>
        <fullName evidence="3">CS domain-containing protein</fullName>
    </recommendedName>
</protein>
<dbReference type="GO" id="GO:0051087">
    <property type="term" value="F:protein-folding chaperone binding"/>
    <property type="evidence" value="ECO:0007669"/>
    <property type="project" value="TreeGrafter"/>
</dbReference>
<dbReference type="PANTHER" id="PTHR22932:SF1">
    <property type="entry name" value="CO-CHAPERONE PROTEIN DAF-41"/>
    <property type="match status" value="1"/>
</dbReference>
<organism evidence="4 5">
    <name type="scientific">Pichia inconspicua</name>
    <dbReference type="NCBI Taxonomy" id="52247"/>
    <lineage>
        <taxon>Eukaryota</taxon>
        <taxon>Fungi</taxon>
        <taxon>Dikarya</taxon>
        <taxon>Ascomycota</taxon>
        <taxon>Saccharomycotina</taxon>
        <taxon>Pichiomycetes</taxon>
        <taxon>Pichiales</taxon>
        <taxon>Pichiaceae</taxon>
        <taxon>Pichia</taxon>
    </lineage>
</organism>
<dbReference type="GO" id="GO:0005829">
    <property type="term" value="C:cytosol"/>
    <property type="evidence" value="ECO:0007669"/>
    <property type="project" value="TreeGrafter"/>
</dbReference>
<feature type="region of interest" description="Disordered" evidence="2">
    <location>
        <begin position="120"/>
        <end position="216"/>
    </location>
</feature>
<comment type="similarity">
    <text evidence="1">Belongs to the p23/wos2 family.</text>
</comment>
<evidence type="ECO:0000259" key="3">
    <source>
        <dbReference type="PROSITE" id="PS51203"/>
    </source>
</evidence>
<reference evidence="4 5" key="1">
    <citation type="journal article" date="2019" name="Front. Genet.">
        <title>Whole-Genome Sequencing of the Opportunistic Yeast Pathogen Candida inconspicua Uncovers Its Hybrid Origin.</title>
        <authorList>
            <person name="Mixao V."/>
            <person name="Hansen A.P."/>
            <person name="Saus E."/>
            <person name="Boekhout T."/>
            <person name="Lass-Florl C."/>
            <person name="Gabaldon T."/>
        </authorList>
    </citation>
    <scope>NUCLEOTIDE SEQUENCE [LARGE SCALE GENOMIC DNA]</scope>
    <source>
        <strain evidence="4 5">CBS 180</strain>
    </source>
</reference>
<dbReference type="CDD" id="cd06465">
    <property type="entry name" value="p23_hB-ind1_like"/>
    <property type="match status" value="1"/>
</dbReference>
<dbReference type="InterPro" id="IPR007052">
    <property type="entry name" value="CS_dom"/>
</dbReference>
<dbReference type="AlphaFoldDB" id="A0A4T0WZK1"/>
<feature type="domain" description="CS" evidence="3">
    <location>
        <begin position="3"/>
        <end position="102"/>
    </location>
</feature>
<dbReference type="GO" id="GO:0051131">
    <property type="term" value="P:chaperone-mediated protein complex assembly"/>
    <property type="evidence" value="ECO:0007669"/>
    <property type="project" value="TreeGrafter"/>
</dbReference>
<dbReference type="Gene3D" id="2.60.40.790">
    <property type="match status" value="1"/>
</dbReference>
<evidence type="ECO:0000256" key="2">
    <source>
        <dbReference type="SAM" id="MobiDB-lite"/>
    </source>
</evidence>
<feature type="compositionally biased region" description="Acidic residues" evidence="2">
    <location>
        <begin position="120"/>
        <end position="132"/>
    </location>
</feature>
<dbReference type="InterPro" id="IPR008978">
    <property type="entry name" value="HSP20-like_chaperone"/>
</dbReference>
<feature type="compositionally biased region" description="Acidic residues" evidence="2">
    <location>
        <begin position="184"/>
        <end position="209"/>
    </location>
</feature>
<dbReference type="GO" id="GO:0005634">
    <property type="term" value="C:nucleus"/>
    <property type="evidence" value="ECO:0007669"/>
    <property type="project" value="TreeGrafter"/>
</dbReference>
<evidence type="ECO:0000313" key="5">
    <source>
        <dbReference type="Proteomes" id="UP000307173"/>
    </source>
</evidence>
<accession>A0A4T0WZK1</accession>
<keyword evidence="5" id="KW-1185">Reference proteome</keyword>
<dbReference type="FunFam" id="2.60.40.790:FF:000013">
    <property type="entry name" value="Very-long-chain (3R)-3-hydroxyacyl-CoA dehydratase"/>
    <property type="match status" value="1"/>
</dbReference>
<feature type="compositionally biased region" description="Gly residues" evidence="2">
    <location>
        <begin position="157"/>
        <end position="166"/>
    </location>
</feature>
<sequence>MAPITPEVLWAQRSSNSDPLRNIIYLTINVQDPDQETMKLDITNSGLKLNAKSSTVDGEYNLSIDFFKEIDASSVRKTITGSHIFLILVKKDLDEEYWPRLTKEKLKYNYIRTDFDKWVDEDEQDEQEEEADPMGGMDLQDFSKNNLDFSEIAKQFGGAGLPGQGDSGPSQFGDFNENDFSSSGEDEGEEDGANDADADADDADQVEEITGDKADK</sequence>
<evidence type="ECO:0000313" key="4">
    <source>
        <dbReference type="EMBL" id="TID23197.1"/>
    </source>
</evidence>
<proteinExistence type="inferred from homology"/>
<dbReference type="PROSITE" id="PS51203">
    <property type="entry name" value="CS"/>
    <property type="match status" value="1"/>
</dbReference>
<dbReference type="PANTHER" id="PTHR22932">
    <property type="entry name" value="TELOMERASE-BINDING PROTEIN P23 HSP90 CO-CHAPERONE"/>
    <property type="match status" value="1"/>
</dbReference>
<dbReference type="STRING" id="52247.A0A4T0WZK1"/>
<dbReference type="EMBL" id="SELW01000533">
    <property type="protein sequence ID" value="TID23197.1"/>
    <property type="molecule type" value="Genomic_DNA"/>
</dbReference>
<dbReference type="InterPro" id="IPR045250">
    <property type="entry name" value="p23-like"/>
</dbReference>
<dbReference type="GO" id="GO:0051879">
    <property type="term" value="F:Hsp90 protein binding"/>
    <property type="evidence" value="ECO:0007669"/>
    <property type="project" value="InterPro"/>
</dbReference>
<dbReference type="SUPFAM" id="SSF49764">
    <property type="entry name" value="HSP20-like chaperones"/>
    <property type="match status" value="1"/>
</dbReference>
<dbReference type="OrthoDB" id="1564555at2759"/>
<dbReference type="GO" id="GO:0006457">
    <property type="term" value="P:protein folding"/>
    <property type="evidence" value="ECO:0007669"/>
    <property type="project" value="TreeGrafter"/>
</dbReference>
<name>A0A4T0WZK1_9ASCO</name>
<comment type="caution">
    <text evidence="4">The sequence shown here is derived from an EMBL/GenBank/DDBJ whole genome shotgun (WGS) entry which is preliminary data.</text>
</comment>
<evidence type="ECO:0000256" key="1">
    <source>
        <dbReference type="ARBA" id="ARBA00025733"/>
    </source>
</evidence>